<protein>
    <submittedName>
        <fullName evidence="2">Uncharacterized protein</fullName>
    </submittedName>
</protein>
<comment type="caution">
    <text evidence="2">The sequence shown here is derived from an EMBL/GenBank/DDBJ whole genome shotgun (WGS) entry which is preliminary data.</text>
</comment>
<evidence type="ECO:0000256" key="1">
    <source>
        <dbReference type="SAM" id="Phobius"/>
    </source>
</evidence>
<gene>
    <name evidence="2" type="ORF">PIB30_046985</name>
</gene>
<feature type="transmembrane region" description="Helical" evidence="1">
    <location>
        <begin position="239"/>
        <end position="263"/>
    </location>
</feature>
<dbReference type="InterPro" id="IPR036259">
    <property type="entry name" value="MFS_trans_sf"/>
</dbReference>
<keyword evidence="3" id="KW-1185">Reference proteome</keyword>
<keyword evidence="1" id="KW-1133">Transmembrane helix</keyword>
<sequence length="329" mass="36936">MGWKNNVVGMINMMSWVVRFLYSAGFVPLKSYLWFCIVQGGANYTVAANQMNRGLGEFFGDIAVMTIILIIIPSPSLRQKFIYSIAISKFSMTAMSLTCVTGVVLPLLLLNMLENPRTAAEEEDTPNYGLFSREFNDPHGWHLVGVNITSFLRGINDFSSILFQNLMFESAVLYPPAQPEILVYFAIVVIYVVGFLCRRRVFFIHRGHRFPIQSYFIAAKAVLTLFAAMDTSWNKKDNLIGLCFLYAFDRIIMSSANVTTCVVTFPRRRRATCHALSSAAFKLGQTLAVLLFSYGGHHNFRLIFFLLSLINVVGTPATFLLPPDSNGEP</sequence>
<feature type="transmembrane region" description="Helical" evidence="1">
    <location>
        <begin position="20"/>
        <end position="42"/>
    </location>
</feature>
<keyword evidence="1" id="KW-0812">Transmembrane</keyword>
<name>A0ABU6VJI1_9FABA</name>
<feature type="transmembrane region" description="Helical" evidence="1">
    <location>
        <begin position="300"/>
        <end position="321"/>
    </location>
</feature>
<dbReference type="Gene3D" id="1.20.1250.20">
    <property type="entry name" value="MFS general substrate transporter like domains"/>
    <property type="match status" value="1"/>
</dbReference>
<feature type="transmembrane region" description="Helical" evidence="1">
    <location>
        <begin position="54"/>
        <end position="72"/>
    </location>
</feature>
<reference evidence="2 3" key="1">
    <citation type="journal article" date="2023" name="Plants (Basel)">
        <title>Bridging the Gap: Combining Genomics and Transcriptomics Approaches to Understand Stylosanthes scabra, an Orphan Legume from the Brazilian Caatinga.</title>
        <authorList>
            <person name="Ferreira-Neto J.R.C."/>
            <person name="da Silva M.D."/>
            <person name="Binneck E."/>
            <person name="de Melo N.F."/>
            <person name="da Silva R.H."/>
            <person name="de Melo A.L.T.M."/>
            <person name="Pandolfi V."/>
            <person name="Bustamante F.O."/>
            <person name="Brasileiro-Vidal A.C."/>
            <person name="Benko-Iseppon A.M."/>
        </authorList>
    </citation>
    <scope>NUCLEOTIDE SEQUENCE [LARGE SCALE GENOMIC DNA]</scope>
    <source>
        <tissue evidence="2">Leaves</tissue>
    </source>
</reference>
<accession>A0ABU6VJI1</accession>
<feature type="transmembrane region" description="Helical" evidence="1">
    <location>
        <begin position="181"/>
        <end position="198"/>
    </location>
</feature>
<organism evidence="2 3">
    <name type="scientific">Stylosanthes scabra</name>
    <dbReference type="NCBI Taxonomy" id="79078"/>
    <lineage>
        <taxon>Eukaryota</taxon>
        <taxon>Viridiplantae</taxon>
        <taxon>Streptophyta</taxon>
        <taxon>Embryophyta</taxon>
        <taxon>Tracheophyta</taxon>
        <taxon>Spermatophyta</taxon>
        <taxon>Magnoliopsida</taxon>
        <taxon>eudicotyledons</taxon>
        <taxon>Gunneridae</taxon>
        <taxon>Pentapetalae</taxon>
        <taxon>rosids</taxon>
        <taxon>fabids</taxon>
        <taxon>Fabales</taxon>
        <taxon>Fabaceae</taxon>
        <taxon>Papilionoideae</taxon>
        <taxon>50 kb inversion clade</taxon>
        <taxon>dalbergioids sensu lato</taxon>
        <taxon>Dalbergieae</taxon>
        <taxon>Pterocarpus clade</taxon>
        <taxon>Stylosanthes</taxon>
    </lineage>
</organism>
<dbReference type="Proteomes" id="UP001341840">
    <property type="component" value="Unassembled WGS sequence"/>
</dbReference>
<evidence type="ECO:0000313" key="3">
    <source>
        <dbReference type="Proteomes" id="UP001341840"/>
    </source>
</evidence>
<keyword evidence="1" id="KW-0472">Membrane</keyword>
<dbReference type="EMBL" id="JASCZI010151332">
    <property type="protein sequence ID" value="MED6172098.1"/>
    <property type="molecule type" value="Genomic_DNA"/>
</dbReference>
<feature type="transmembrane region" description="Helical" evidence="1">
    <location>
        <begin position="210"/>
        <end position="227"/>
    </location>
</feature>
<dbReference type="SUPFAM" id="SSF103473">
    <property type="entry name" value="MFS general substrate transporter"/>
    <property type="match status" value="1"/>
</dbReference>
<evidence type="ECO:0000313" key="2">
    <source>
        <dbReference type="EMBL" id="MED6172098.1"/>
    </source>
</evidence>
<feature type="transmembrane region" description="Helical" evidence="1">
    <location>
        <begin position="93"/>
        <end position="113"/>
    </location>
</feature>
<proteinExistence type="predicted"/>